<dbReference type="EMBL" id="JBDFQZ010000013">
    <property type="protein sequence ID" value="KAK9669595.1"/>
    <property type="molecule type" value="Genomic_DNA"/>
</dbReference>
<dbReference type="SUPFAM" id="SSF81383">
    <property type="entry name" value="F-box domain"/>
    <property type="match status" value="1"/>
</dbReference>
<evidence type="ECO:0000259" key="1">
    <source>
        <dbReference type="Pfam" id="PF00646"/>
    </source>
</evidence>
<dbReference type="EMBL" id="JBDFQZ010000013">
    <property type="protein sequence ID" value="KAK9669596.1"/>
    <property type="molecule type" value="Genomic_DNA"/>
</dbReference>
<dbReference type="InterPro" id="IPR036047">
    <property type="entry name" value="F-box-like_dom_sf"/>
</dbReference>
<dbReference type="Pfam" id="PF00646">
    <property type="entry name" value="F-box"/>
    <property type="match status" value="1"/>
</dbReference>
<dbReference type="AlphaFoldDB" id="A0AAW1GXV7"/>
<organism evidence="2 3">
    <name type="scientific">Saponaria officinalis</name>
    <name type="common">Common soapwort</name>
    <name type="synonym">Lychnis saponaria</name>
    <dbReference type="NCBI Taxonomy" id="3572"/>
    <lineage>
        <taxon>Eukaryota</taxon>
        <taxon>Viridiplantae</taxon>
        <taxon>Streptophyta</taxon>
        <taxon>Embryophyta</taxon>
        <taxon>Tracheophyta</taxon>
        <taxon>Spermatophyta</taxon>
        <taxon>Magnoliopsida</taxon>
        <taxon>eudicotyledons</taxon>
        <taxon>Gunneridae</taxon>
        <taxon>Pentapetalae</taxon>
        <taxon>Caryophyllales</taxon>
        <taxon>Caryophyllaceae</taxon>
        <taxon>Caryophylleae</taxon>
        <taxon>Saponaria</taxon>
    </lineage>
</organism>
<dbReference type="Proteomes" id="UP001443914">
    <property type="component" value="Unassembled WGS sequence"/>
</dbReference>
<proteinExistence type="predicted"/>
<protein>
    <recommendedName>
        <fullName evidence="1">F-box domain-containing protein</fullName>
    </recommendedName>
</protein>
<sequence length="377" mass="42920">MVVEDILRNILYRLPIQDLDNCKFVNKEYHSLITDPEFKDDKRRVMGDNAILSTYAYDQAHFEVYGLRCDGAKQELTSPLEDDPNANPPMVLGSCNGLIGIKYYQLDYMLWNPVTQECLTYEGGAPTLLIDPTAVGLCYDASSDEYMAVVVGTIRCYSAIAPCIELINFSTNDSKCVNWQTGNVAFDLNGVGTVVCGVPHWVKEYDNDNVDDLWDRKWVFFFDTKNETFNEMNLPGQVGKEEKRILGLGALNRQSQLGIVLRDMKNPNLSYDVWVMKEYGNLESWTYLCNIPSINVRSHYEYLNLIGLKPREIWVHHTLSFAETEELKLMTYDIAEQLTKDVGVSRNKGTVVNVTSYEPSFVSPLHLKLLCKTVSSY</sequence>
<comment type="caution">
    <text evidence="2">The sequence shown here is derived from an EMBL/GenBank/DDBJ whole genome shotgun (WGS) entry which is preliminary data.</text>
</comment>
<evidence type="ECO:0000313" key="3">
    <source>
        <dbReference type="Proteomes" id="UP001443914"/>
    </source>
</evidence>
<dbReference type="InterPro" id="IPR001810">
    <property type="entry name" value="F-box_dom"/>
</dbReference>
<feature type="domain" description="F-box" evidence="1">
    <location>
        <begin position="4"/>
        <end position="39"/>
    </location>
</feature>
<keyword evidence="3" id="KW-1185">Reference proteome</keyword>
<evidence type="ECO:0000313" key="2">
    <source>
        <dbReference type="EMBL" id="KAK9669596.1"/>
    </source>
</evidence>
<dbReference type="InterPro" id="IPR050796">
    <property type="entry name" value="SCF_F-box_component"/>
</dbReference>
<dbReference type="PANTHER" id="PTHR31672:SF13">
    <property type="entry name" value="F-BOX PROTEIN CPR30-LIKE"/>
    <property type="match status" value="1"/>
</dbReference>
<gene>
    <name evidence="2" type="ORF">RND81_13G142300</name>
</gene>
<dbReference type="PANTHER" id="PTHR31672">
    <property type="entry name" value="BNACNNG10540D PROTEIN"/>
    <property type="match status" value="1"/>
</dbReference>
<reference evidence="2 3" key="1">
    <citation type="submission" date="2024-03" db="EMBL/GenBank/DDBJ databases">
        <title>WGS assembly of Saponaria officinalis var. Norfolk2.</title>
        <authorList>
            <person name="Jenkins J."/>
            <person name="Shu S."/>
            <person name="Grimwood J."/>
            <person name="Barry K."/>
            <person name="Goodstein D."/>
            <person name="Schmutz J."/>
            <person name="Leebens-Mack J."/>
            <person name="Osbourn A."/>
        </authorList>
    </citation>
    <scope>NUCLEOTIDE SEQUENCE [LARGE SCALE GENOMIC DNA]</scope>
    <source>
        <strain evidence="3">cv. Norfolk2</strain>
        <strain evidence="2">JIC</strain>
        <tissue evidence="2">Leaf</tissue>
    </source>
</reference>
<name>A0AAW1GXV7_SAPOF</name>
<accession>A0AAW1GXV7</accession>